<feature type="chain" id="PRO_5026189192" evidence="1">
    <location>
        <begin position="17"/>
        <end position="146"/>
    </location>
</feature>
<evidence type="ECO:0000313" key="2">
    <source>
        <dbReference type="EMBL" id="QIR83424.1"/>
    </source>
</evidence>
<protein>
    <submittedName>
        <fullName evidence="2">Interleukin-5 family A</fullName>
    </submittedName>
</protein>
<dbReference type="EMBL" id="MN882543">
    <property type="protein sequence ID" value="QIR83424.1"/>
    <property type="molecule type" value="mRNA"/>
</dbReference>
<evidence type="ECO:0000256" key="1">
    <source>
        <dbReference type="SAM" id="SignalP"/>
    </source>
</evidence>
<organism evidence="2">
    <name type="scientific">Cyprinus carpio</name>
    <name type="common">Common carp</name>
    <dbReference type="NCBI Taxonomy" id="7962"/>
    <lineage>
        <taxon>Eukaryota</taxon>
        <taxon>Metazoa</taxon>
        <taxon>Chordata</taxon>
        <taxon>Craniata</taxon>
        <taxon>Vertebrata</taxon>
        <taxon>Euteleostomi</taxon>
        <taxon>Actinopterygii</taxon>
        <taxon>Neopterygii</taxon>
        <taxon>Teleostei</taxon>
        <taxon>Ostariophysi</taxon>
        <taxon>Cypriniformes</taxon>
        <taxon>Cyprinidae</taxon>
        <taxon>Cyprininae</taxon>
        <taxon>Cyprinus</taxon>
    </lineage>
</organism>
<keyword evidence="1" id="KW-0732">Signal</keyword>
<sequence>MKLLGLLMTLFALSYANLDKQVVSTTLRELLNRLENLEKHEFKAFSKSVQIQTPNAEIQNACECDALLAKHLKHFITSVKSAVPRNQYANILDNVKKILQKTEVKNGSIVTCTFTTHNLTNVTPDDIKPLIQDNIKFIQKRNVICK</sequence>
<feature type="signal peptide" evidence="1">
    <location>
        <begin position="1"/>
        <end position="16"/>
    </location>
</feature>
<dbReference type="AlphaFoldDB" id="A0A6G9W2S3"/>
<proteinExistence type="evidence at transcript level"/>
<accession>A0A6G9W2S3</accession>
<name>A0A6G9W2S3_CYPCA</name>
<reference evidence="2" key="1">
    <citation type="journal article" date="2020" name="Dev. Comp. Immunol.">
        <title>A fish cytokine related to human IL-3, IL-5, and GM-CSF, induces development of eosinophil/basophil/mast-cell type (EBM) granulocytes.</title>
        <authorList>
            <person name="Nishiya K."/>
            <person name="Sawada M."/>
            <person name="Dijkstra J.M."/>
            <person name="Miyamae J."/>
            <person name="Okano M."/>
            <person name="Katakura F."/>
            <person name="Moritomo T."/>
        </authorList>
    </citation>
    <scope>NUCLEOTIDE SEQUENCE</scope>
    <source>
        <tissue evidence="2">Spleen</tissue>
    </source>
</reference>